<evidence type="ECO:0000313" key="15">
    <source>
        <dbReference type="EMBL" id="KAL2511827.1"/>
    </source>
</evidence>
<evidence type="ECO:0000256" key="4">
    <source>
        <dbReference type="ARBA" id="ARBA00022448"/>
    </source>
</evidence>
<keyword evidence="9 12" id="KW-0472">Membrane</keyword>
<dbReference type="Pfam" id="PF00564">
    <property type="entry name" value="PB1"/>
    <property type="match status" value="1"/>
</dbReference>
<dbReference type="PANTHER" id="PTHR10121">
    <property type="entry name" value="COATOMER SUBUNIT DELTA"/>
    <property type="match status" value="1"/>
</dbReference>
<dbReference type="EMBL" id="JBFOLK010000005">
    <property type="protein sequence ID" value="KAL2511827.1"/>
    <property type="molecule type" value="Genomic_DNA"/>
</dbReference>
<evidence type="ECO:0000256" key="11">
    <source>
        <dbReference type="ARBA" id="ARBA00025536"/>
    </source>
</evidence>
<keyword evidence="16" id="KW-1185">Reference proteome</keyword>
<evidence type="ECO:0000256" key="1">
    <source>
        <dbReference type="ARBA" id="ARBA00004255"/>
    </source>
</evidence>
<keyword evidence="5 12" id="KW-0963">Cytoplasm</keyword>
<keyword evidence="6 12" id="KW-0931">ER-Golgi transport</keyword>
<dbReference type="Gene3D" id="3.30.450.60">
    <property type="match status" value="1"/>
</dbReference>
<sequence>MVVLAASIISKSGKALVSRQFVDMSRIRIEGYLAAFPKLVGTGKQHTYIETENVRYVYQPMESLYLLLVTNKQSNILEDLETLRLLSKLVPEYSYSLDEEGIGKTAFEILFAFDEVISLGHKESVTVAQVKQYCEMESHEERLHKLVLQSKINETKDVMKRKASEIDKSKIEKSRGEKGGFMSLQSMGSGRIETGFGNDTSISSSGGFGSGSGFGLSNDVESFSTKSKGRPPASATAPPKGLGMQLGKTQRTNQFLESLKAEGEVIVEDVRPSVGQSKPAAAPLTDPVTLTVEEKLNVTLKRDGGIGNFDVQGNLALQILNQDDGLIQVQIETGGNPGILFKTHPNINKELFSNENILGLKDPNRPFPTGQAGDGVCLLRWRMQSADESLVPLSINCWPSVSGNETYVSMEYEASQMFDLQNVVISVPLPALREAPNVQQIDGEWRYDSRNSVLEWSIVLIDNSNRSGSMEFVVPPVDASAFFPISVRFTATSTFGDLKVLNVIPLRGGTPPKFSQRTVLSTENYQVDPNSFGPFIQEEIKQAREKGEGDSPKNKLKFFCSHGGKILPRPADGHLKYVGGETRVISVPRDVCFQELMTKLTYLIDGEMVLKYQLLPEDLDALVSVKSDEDLHHMFNEHDRYESAGSPRLRAFLFPANPTAIENQMASTEHRALELRYVDAINGRIRATPRSKKPRPTIIVGQRGTFVSSACSSPRSPKSCITEAMPNESPLQSCHQMGGVKMHRVMSSPSICNPNVPQQTSHSVQHSHNYYQNLVQSPHPSYQSSRPPIDPYRNGALERLLSVRSIGRAEGGTYHVDRCPYNYYSTPRHNRGSGCCTRCMHYDDCSPVLDRRMIDGTGSQSLSPVPLESPAGL</sequence>
<dbReference type="CDD" id="cd14830">
    <property type="entry name" value="Delta_COP_N"/>
    <property type="match status" value="1"/>
</dbReference>
<dbReference type="SUPFAM" id="SSF54277">
    <property type="entry name" value="CAD &amp; PB1 domains"/>
    <property type="match status" value="1"/>
</dbReference>
<dbReference type="InterPro" id="IPR028565">
    <property type="entry name" value="MHD"/>
</dbReference>
<dbReference type="InterPro" id="IPR011012">
    <property type="entry name" value="Longin-like_dom_sf"/>
</dbReference>
<dbReference type="Gene3D" id="2.60.40.1170">
    <property type="entry name" value="Mu homology domain, subdomain B"/>
    <property type="match status" value="2"/>
</dbReference>
<dbReference type="GO" id="GO:0030126">
    <property type="term" value="C:COPI vesicle coat"/>
    <property type="evidence" value="ECO:0007669"/>
    <property type="project" value="UniProtKB-UniRule"/>
</dbReference>
<accession>A0ABD1TGG7</accession>
<keyword evidence="7 12" id="KW-0653">Protein transport</keyword>
<evidence type="ECO:0000256" key="9">
    <source>
        <dbReference type="ARBA" id="ARBA00023136"/>
    </source>
</evidence>
<comment type="subunit">
    <text evidence="3 12">Oligomeric complex that consists of at least the alpha, beta, beta', gamma, delta, epsilon and zeta subunits.</text>
</comment>
<dbReference type="SMART" id="SM00666">
    <property type="entry name" value="PB1"/>
    <property type="match status" value="1"/>
</dbReference>
<dbReference type="SUPFAM" id="SSF64356">
    <property type="entry name" value="SNARE-like"/>
    <property type="match status" value="1"/>
</dbReference>
<protein>
    <recommendedName>
        <fullName evidence="12">Coatomer subunit delta</fullName>
    </recommendedName>
</protein>
<keyword evidence="10" id="KW-0968">Cytoplasmic vesicle</keyword>
<dbReference type="InterPro" id="IPR027059">
    <property type="entry name" value="Coatomer_dsu"/>
</dbReference>
<dbReference type="PROSITE" id="PS51072">
    <property type="entry name" value="MHD"/>
    <property type="match status" value="1"/>
</dbReference>
<dbReference type="Gene3D" id="3.10.20.90">
    <property type="entry name" value="Phosphatidylinositol 3-kinase Catalytic Subunit, Chain A, domain 1"/>
    <property type="match status" value="1"/>
</dbReference>
<dbReference type="FunFam" id="2.60.40.1170:FF:000015">
    <property type="entry name" value="Coatomer subunit delta"/>
    <property type="match status" value="1"/>
</dbReference>
<evidence type="ECO:0000256" key="7">
    <source>
        <dbReference type="ARBA" id="ARBA00022927"/>
    </source>
</evidence>
<evidence type="ECO:0000259" key="14">
    <source>
        <dbReference type="PROSITE" id="PS51072"/>
    </source>
</evidence>
<evidence type="ECO:0000256" key="3">
    <source>
        <dbReference type="ARBA" id="ARBA00011775"/>
    </source>
</evidence>
<comment type="similarity">
    <text evidence="2 12">Belongs to the adaptor complexes medium subunit family. Delta-COP subfamily.</text>
</comment>
<dbReference type="FunFam" id="3.30.450.60:FF:000003">
    <property type="entry name" value="Coatomer subunit delta"/>
    <property type="match status" value="1"/>
</dbReference>
<organism evidence="15 16">
    <name type="scientific">Abeliophyllum distichum</name>
    <dbReference type="NCBI Taxonomy" id="126358"/>
    <lineage>
        <taxon>Eukaryota</taxon>
        <taxon>Viridiplantae</taxon>
        <taxon>Streptophyta</taxon>
        <taxon>Embryophyta</taxon>
        <taxon>Tracheophyta</taxon>
        <taxon>Spermatophyta</taxon>
        <taxon>Magnoliopsida</taxon>
        <taxon>eudicotyledons</taxon>
        <taxon>Gunneridae</taxon>
        <taxon>Pentapetalae</taxon>
        <taxon>asterids</taxon>
        <taxon>lamiids</taxon>
        <taxon>Lamiales</taxon>
        <taxon>Oleaceae</taxon>
        <taxon>Forsythieae</taxon>
        <taxon>Abeliophyllum</taxon>
    </lineage>
</organism>
<dbReference type="GO" id="GO:0000139">
    <property type="term" value="C:Golgi membrane"/>
    <property type="evidence" value="ECO:0007669"/>
    <property type="project" value="UniProtKB-SubCell"/>
</dbReference>
<proteinExistence type="inferred from homology"/>
<dbReference type="GO" id="GO:0015031">
    <property type="term" value="P:protein transport"/>
    <property type="evidence" value="ECO:0007669"/>
    <property type="project" value="UniProtKB-KW"/>
</dbReference>
<dbReference type="GO" id="GO:0006890">
    <property type="term" value="P:retrograde vesicle-mediated transport, Golgi to endoplasmic reticulum"/>
    <property type="evidence" value="ECO:0007669"/>
    <property type="project" value="UniProtKB-UniRule"/>
</dbReference>
<dbReference type="InterPro" id="IPR036168">
    <property type="entry name" value="AP2_Mu_C_sf"/>
</dbReference>
<evidence type="ECO:0000256" key="10">
    <source>
        <dbReference type="ARBA" id="ARBA00023329"/>
    </source>
</evidence>
<evidence type="ECO:0000256" key="13">
    <source>
        <dbReference type="SAM" id="MobiDB-lite"/>
    </source>
</evidence>
<comment type="subcellular location">
    <subcellularLocation>
        <location evidence="12">Cytoplasm</location>
    </subcellularLocation>
    <subcellularLocation>
        <location evidence="1 12">Golgi apparatus membrane</location>
        <topology evidence="1 12">Peripheral membrane protein</topology>
        <orientation evidence="1 12">Cytoplasmic side</orientation>
    </subcellularLocation>
    <subcellularLocation>
        <location evidence="12">Cytoplasmic vesicle</location>
        <location evidence="12">COPI-coated vesicle membrane</location>
        <topology evidence="12">Peripheral membrane protein</topology>
        <orientation evidence="12">Cytoplasmic side</orientation>
    </subcellularLocation>
</comment>
<evidence type="ECO:0000256" key="6">
    <source>
        <dbReference type="ARBA" id="ARBA00022892"/>
    </source>
</evidence>
<dbReference type="InterPro" id="IPR000270">
    <property type="entry name" value="PB1_dom"/>
</dbReference>
<evidence type="ECO:0000256" key="8">
    <source>
        <dbReference type="ARBA" id="ARBA00023034"/>
    </source>
</evidence>
<evidence type="ECO:0000313" key="16">
    <source>
        <dbReference type="Proteomes" id="UP001604336"/>
    </source>
</evidence>
<dbReference type="SUPFAM" id="SSF49447">
    <property type="entry name" value="Second domain of Mu2 adaptin subunit (ap50) of ap2 adaptor"/>
    <property type="match status" value="1"/>
</dbReference>
<comment type="caution">
    <text evidence="15">The sequence shown here is derived from an EMBL/GenBank/DDBJ whole genome shotgun (WGS) entry which is preliminary data.</text>
</comment>
<dbReference type="CDD" id="cd06410">
    <property type="entry name" value="PB1_UP2"/>
    <property type="match status" value="1"/>
</dbReference>
<dbReference type="CDD" id="cd09254">
    <property type="entry name" value="AP_delta-COPI_MHD"/>
    <property type="match status" value="1"/>
</dbReference>
<keyword evidence="8 12" id="KW-0333">Golgi apparatus</keyword>
<comment type="function">
    <text evidence="11">The coatomer is a cytosolic protein complex that binds to dilysine motifs and reversibly associates with Golgi non-clathrin-coated vesicles, which further mediate biosynthetic protein transport from the ER, via the Golgi up to the trans Golgi network. Coatomer complex is required for budding from Golgi membranes, and is essential for the retrograde Golgi-to-ER transport of dilysine-tagged proteins.</text>
</comment>
<name>A0ABD1TGG7_9LAMI</name>
<dbReference type="FunFam" id="2.60.40.1170:FF:000007">
    <property type="entry name" value="Coatomer subunit delta"/>
    <property type="match status" value="1"/>
</dbReference>
<evidence type="ECO:0000256" key="5">
    <source>
        <dbReference type="ARBA" id="ARBA00022490"/>
    </source>
</evidence>
<keyword evidence="4 12" id="KW-0813">Transport</keyword>
<reference evidence="16" key="1">
    <citation type="submission" date="2024-07" db="EMBL/GenBank/DDBJ databases">
        <title>Two chromosome-level genome assemblies of Korean endemic species Abeliophyllum distichum and Forsythia ovata (Oleaceae).</title>
        <authorList>
            <person name="Jang H."/>
        </authorList>
    </citation>
    <scope>NUCLEOTIDE SEQUENCE [LARGE SCALE GENOMIC DNA]</scope>
</reference>
<dbReference type="Proteomes" id="UP001604336">
    <property type="component" value="Unassembled WGS sequence"/>
</dbReference>
<dbReference type="PANTHER" id="PTHR10121:SF0">
    <property type="entry name" value="COATOMER SUBUNIT DELTA"/>
    <property type="match status" value="1"/>
</dbReference>
<dbReference type="AlphaFoldDB" id="A0ABD1TGG7"/>
<evidence type="ECO:0000256" key="12">
    <source>
        <dbReference type="RuleBase" id="RU366052"/>
    </source>
</evidence>
<dbReference type="Pfam" id="PF00928">
    <property type="entry name" value="Adap_comp_sub"/>
    <property type="match status" value="1"/>
</dbReference>
<feature type="region of interest" description="Disordered" evidence="13">
    <location>
        <begin position="219"/>
        <end position="245"/>
    </location>
</feature>
<feature type="region of interest" description="Disordered" evidence="13">
    <location>
        <begin position="170"/>
        <end position="204"/>
    </location>
</feature>
<feature type="domain" description="MHD" evidence="14">
    <location>
        <begin position="285"/>
        <end position="528"/>
    </location>
</feature>
<evidence type="ECO:0000256" key="2">
    <source>
        <dbReference type="ARBA" id="ARBA00010516"/>
    </source>
</evidence>
<gene>
    <name evidence="15" type="ORF">Adt_17427</name>
</gene>